<sequence length="285" mass="31577">MNFKSSFSILAFALPILYLSACNQTEQKLPDQENTTVENNLVKFEGHTLERASANCNTDSATCATVSIRYPEAVAGPAAVQQSINSFIQQRLKQIMLDFNPDAAATNKGDAANQLADFFLKQHQQYTEEVIPNSGIPAATAEWELKVDAAPLYVADSVSSIYMEVYHYAGGAHGNYYRTLQSFDAKGNLLRLKELVNDTVALRKLTEAKFRQVKEGIGTKPLSEAGLFIEGNTLPFPQNAAITSEGLLLYYNPYEIGPWAFGDTEIILPYQQVNSILAEEYRNKQ</sequence>
<evidence type="ECO:0000259" key="3">
    <source>
        <dbReference type="Pfam" id="PF13739"/>
    </source>
</evidence>
<dbReference type="InterPro" id="IPR025303">
    <property type="entry name" value="PdaC"/>
</dbReference>
<feature type="chain" id="PRO_5046675836" evidence="1">
    <location>
        <begin position="22"/>
        <end position="285"/>
    </location>
</feature>
<proteinExistence type="predicted"/>
<gene>
    <name evidence="4" type="ORF">ACFQ2O_20940</name>
</gene>
<keyword evidence="1" id="KW-0732">Signal</keyword>
<organism evidence="4 5">
    <name type="scientific">Pontibacter rugosus</name>
    <dbReference type="NCBI Taxonomy" id="1745966"/>
    <lineage>
        <taxon>Bacteria</taxon>
        <taxon>Pseudomonadati</taxon>
        <taxon>Bacteroidota</taxon>
        <taxon>Cytophagia</taxon>
        <taxon>Cytophagales</taxon>
        <taxon>Hymenobacteraceae</taxon>
        <taxon>Pontibacter</taxon>
    </lineage>
</organism>
<dbReference type="EMBL" id="JBHTLD010000345">
    <property type="protein sequence ID" value="MFD1188687.1"/>
    <property type="molecule type" value="Genomic_DNA"/>
</dbReference>
<dbReference type="RefSeq" id="WP_377532704.1">
    <property type="nucleotide sequence ID" value="NZ_JBHTLD010000345.1"/>
</dbReference>
<evidence type="ECO:0000313" key="4">
    <source>
        <dbReference type="EMBL" id="MFD1188687.1"/>
    </source>
</evidence>
<reference evidence="5" key="1">
    <citation type="journal article" date="2019" name="Int. J. Syst. Evol. Microbiol.">
        <title>The Global Catalogue of Microorganisms (GCM) 10K type strain sequencing project: providing services to taxonomists for standard genome sequencing and annotation.</title>
        <authorList>
            <consortium name="The Broad Institute Genomics Platform"/>
            <consortium name="The Broad Institute Genome Sequencing Center for Infectious Disease"/>
            <person name="Wu L."/>
            <person name="Ma J."/>
        </authorList>
    </citation>
    <scope>NUCLEOTIDE SEQUENCE [LARGE SCALE GENOMIC DNA]</scope>
    <source>
        <strain evidence="5">JCM 31319</strain>
    </source>
</reference>
<dbReference type="InterPro" id="IPR021729">
    <property type="entry name" value="DUF3298"/>
</dbReference>
<keyword evidence="5" id="KW-1185">Reference proteome</keyword>
<comment type="caution">
    <text evidence="4">The sequence shown here is derived from an EMBL/GenBank/DDBJ whole genome shotgun (WGS) entry which is preliminary data.</text>
</comment>
<evidence type="ECO:0000313" key="5">
    <source>
        <dbReference type="Proteomes" id="UP001597094"/>
    </source>
</evidence>
<dbReference type="Gene3D" id="3.90.640.20">
    <property type="entry name" value="Heat-shock cognate protein, ATPase"/>
    <property type="match status" value="1"/>
</dbReference>
<protein>
    <submittedName>
        <fullName evidence="4">DUF3298 domain-containing protein</fullName>
    </submittedName>
</protein>
<dbReference type="Gene3D" id="3.30.565.40">
    <property type="entry name" value="Fervidobacterium nodosum Rt17-B1 like"/>
    <property type="match status" value="1"/>
</dbReference>
<dbReference type="Proteomes" id="UP001597094">
    <property type="component" value="Unassembled WGS sequence"/>
</dbReference>
<feature type="domain" description="DUF3298" evidence="2">
    <location>
        <begin position="202"/>
        <end position="271"/>
    </location>
</feature>
<dbReference type="Pfam" id="PF13739">
    <property type="entry name" value="PdaC"/>
    <property type="match status" value="1"/>
</dbReference>
<name>A0ABW3SWA6_9BACT</name>
<feature type="signal peptide" evidence="1">
    <location>
        <begin position="1"/>
        <end position="21"/>
    </location>
</feature>
<accession>A0ABW3SWA6</accession>
<dbReference type="InterPro" id="IPR037126">
    <property type="entry name" value="PdaC/RsiV-like_sf"/>
</dbReference>
<dbReference type="Pfam" id="PF11738">
    <property type="entry name" value="DUF3298"/>
    <property type="match status" value="1"/>
</dbReference>
<evidence type="ECO:0000259" key="2">
    <source>
        <dbReference type="Pfam" id="PF11738"/>
    </source>
</evidence>
<feature type="domain" description="Deacetylase PdaC" evidence="3">
    <location>
        <begin position="61"/>
        <end position="176"/>
    </location>
</feature>
<evidence type="ECO:0000256" key="1">
    <source>
        <dbReference type="SAM" id="SignalP"/>
    </source>
</evidence>